<dbReference type="GeneID" id="24426467"/>
<dbReference type="CDD" id="cd04301">
    <property type="entry name" value="NAT_SF"/>
    <property type="match status" value="1"/>
</dbReference>
<proteinExistence type="predicted"/>
<evidence type="ECO:0000313" key="2">
    <source>
        <dbReference type="EMBL" id="CCF76013.1"/>
    </source>
</evidence>
<dbReference type="InterPro" id="IPR016181">
    <property type="entry name" value="Acyl_CoA_acyltransferase"/>
</dbReference>
<reference evidence="2 3" key="1">
    <citation type="journal article" date="2012" name="Nucleic Acids Res.">
        <title>Sequencing of the smallest Apicomplexan genome from the human pathogen Babesia microti.</title>
        <authorList>
            <person name="Cornillot E."/>
            <person name="Hadj-Kaddour K."/>
            <person name="Dassouli A."/>
            <person name="Noel B."/>
            <person name="Ranwez V."/>
            <person name="Vacherie B."/>
            <person name="Augagneur Y."/>
            <person name="Bres V."/>
            <person name="Duclos A."/>
            <person name="Randazzo S."/>
            <person name="Carcy B."/>
            <person name="Debierre-Grockiego F."/>
            <person name="Delbecq S."/>
            <person name="Moubri-Menage K."/>
            <person name="Shams-Eldin H."/>
            <person name="Usmani-Brown S."/>
            <person name="Bringaud F."/>
            <person name="Wincker P."/>
            <person name="Vivares C.P."/>
            <person name="Schwarz R.T."/>
            <person name="Schetters T.P."/>
            <person name="Krause P.J."/>
            <person name="Gorenflot A."/>
            <person name="Berry V."/>
            <person name="Barbe V."/>
            <person name="Ben Mamoun C."/>
        </authorList>
    </citation>
    <scope>NUCLEOTIDE SEQUENCE [LARGE SCALE GENOMIC DNA]</scope>
    <source>
        <strain evidence="2 3">RI</strain>
    </source>
</reference>
<dbReference type="GO" id="GO:0016747">
    <property type="term" value="F:acyltransferase activity, transferring groups other than amino-acyl groups"/>
    <property type="evidence" value="ECO:0007669"/>
    <property type="project" value="InterPro"/>
</dbReference>
<dbReference type="PROSITE" id="PS51186">
    <property type="entry name" value="GNAT"/>
    <property type="match status" value="1"/>
</dbReference>
<dbReference type="RefSeq" id="XP_012650421.1">
    <property type="nucleotide sequence ID" value="XM_012794967.1"/>
</dbReference>
<dbReference type="InterPro" id="IPR000182">
    <property type="entry name" value="GNAT_dom"/>
</dbReference>
<reference evidence="2 3" key="3">
    <citation type="journal article" date="2016" name="Sci. Rep.">
        <title>Genome-wide diversity and gene expression profiling of Babesia microti isolates identify polymorphic genes that mediate host-pathogen interactions.</title>
        <authorList>
            <person name="Silva J.C."/>
            <person name="Cornillot E."/>
            <person name="McCracken C."/>
            <person name="Usmani-Brown S."/>
            <person name="Dwivedi A."/>
            <person name="Ifeonu O.O."/>
            <person name="Crabtree J."/>
            <person name="Gotia H.T."/>
            <person name="Virji A.Z."/>
            <person name="Reynes C."/>
            <person name="Colinge J."/>
            <person name="Kumar V."/>
            <person name="Lawres L."/>
            <person name="Pazzi J.E."/>
            <person name="Pablo J.V."/>
            <person name="Hung C."/>
            <person name="Brancato J."/>
            <person name="Kumari P."/>
            <person name="Orvis J."/>
            <person name="Tretina K."/>
            <person name="Chibucos M."/>
            <person name="Ott S."/>
            <person name="Sadzewicz L."/>
            <person name="Sengamalay N."/>
            <person name="Shetty A.C."/>
            <person name="Su Q."/>
            <person name="Tallon L."/>
            <person name="Fraser C.M."/>
            <person name="Frutos R."/>
            <person name="Molina D.M."/>
            <person name="Krause P.J."/>
            <person name="Ben Mamoun C."/>
        </authorList>
    </citation>
    <scope>NUCLEOTIDE SEQUENCE [LARGE SCALE GENOMIC DNA]</scope>
    <source>
        <strain evidence="2 3">RI</strain>
    </source>
</reference>
<dbReference type="AlphaFoldDB" id="I7J9R4"/>
<gene>
    <name evidence="2" type="ORF">BmR1_04g09185</name>
</gene>
<feature type="domain" description="N-acetyltransferase" evidence="1">
    <location>
        <begin position="55"/>
        <end position="188"/>
    </location>
</feature>
<name>I7J9R4_BABMR</name>
<organism evidence="2 3">
    <name type="scientific">Babesia microti (strain RI)</name>
    <dbReference type="NCBI Taxonomy" id="1133968"/>
    <lineage>
        <taxon>Eukaryota</taxon>
        <taxon>Sar</taxon>
        <taxon>Alveolata</taxon>
        <taxon>Apicomplexa</taxon>
        <taxon>Aconoidasida</taxon>
        <taxon>Piroplasmida</taxon>
        <taxon>Babesiidae</taxon>
        <taxon>Babesia</taxon>
    </lineage>
</organism>
<sequence>MNETNDDSWVYNECSDQCTDVLIRKIEISKNFTLNNLSFTLQLLSTYDVYLEARKLVSMVSRCSIVHNERFINELLKSKLFYPIAIKLSDSDTSSCMKGECIIGYFEIYLMPHLGRAFDGRIERMIVHPQYRNIGVCQKMMASAIELCKNNLMCNRIDLYAENEIAKYIYTKFGFSQVHTNVYRLSLI</sequence>
<dbReference type="Proteomes" id="UP000002899">
    <property type="component" value="Chromosome IV"/>
</dbReference>
<protein>
    <recommendedName>
        <fullName evidence="1">N-acetyltransferase domain-containing protein</fullName>
    </recommendedName>
</protein>
<evidence type="ECO:0000313" key="3">
    <source>
        <dbReference type="Proteomes" id="UP000002899"/>
    </source>
</evidence>
<dbReference type="KEGG" id="bmic:BmR1_04g09185"/>
<dbReference type="EMBL" id="LN871599">
    <property type="protein sequence ID" value="CCF76013.1"/>
    <property type="molecule type" value="Genomic_DNA"/>
</dbReference>
<dbReference type="Gene3D" id="3.40.630.30">
    <property type="match status" value="1"/>
</dbReference>
<keyword evidence="3" id="KW-1185">Reference proteome</keyword>
<accession>I7J9R4</accession>
<dbReference type="Pfam" id="PF00583">
    <property type="entry name" value="Acetyltransf_1"/>
    <property type="match status" value="1"/>
</dbReference>
<evidence type="ECO:0000259" key="1">
    <source>
        <dbReference type="PROSITE" id="PS51186"/>
    </source>
</evidence>
<dbReference type="OrthoDB" id="10039976at2759"/>
<dbReference type="VEuPathDB" id="PiroplasmaDB:BmR1_04g09185"/>
<reference evidence="2 3" key="2">
    <citation type="journal article" date="2013" name="PLoS ONE">
        <title>Whole genome mapping and re-organization of the nuclear and mitochondrial genomes of Babesia microti isolates.</title>
        <authorList>
            <person name="Cornillot E."/>
            <person name="Dassouli A."/>
            <person name="Garg A."/>
            <person name="Pachikara N."/>
            <person name="Randazzo S."/>
            <person name="Depoix D."/>
            <person name="Carcy B."/>
            <person name="Delbecq S."/>
            <person name="Frutos R."/>
            <person name="Silva J.C."/>
            <person name="Sutton R."/>
            <person name="Krause P.J."/>
            <person name="Mamoun C.B."/>
        </authorList>
    </citation>
    <scope>NUCLEOTIDE SEQUENCE [LARGE SCALE GENOMIC DNA]</scope>
    <source>
        <strain evidence="2 3">RI</strain>
    </source>
</reference>
<dbReference type="SUPFAM" id="SSF55729">
    <property type="entry name" value="Acyl-CoA N-acyltransferases (Nat)"/>
    <property type="match status" value="1"/>
</dbReference>